<dbReference type="Proteomes" id="UP001501436">
    <property type="component" value="Unassembled WGS sequence"/>
</dbReference>
<dbReference type="EMBL" id="BAABJI010000001">
    <property type="protein sequence ID" value="GAA4907445.1"/>
    <property type="molecule type" value="Genomic_DNA"/>
</dbReference>
<sequence>MLGYYDNKHMKKYFILALLVAVQAYGAFAQKDGDAKTILNGLSKKYRSYSSIKTDFVLTVDNKQAGVQNTQTGTLISKIQGNKFRVSLYQPAGKKQVIDQEIISDGKTQWTYMVDEKEVQVNDAGQGDDAFNPAQIFTIYEKGYKYVYNGLQKQNGKTYQVIDLTPEAEKAQFFKIRLMIDKVKKQIYNVLVFDRNGSRYNYTLKTTTPNTPVADAYFSFDAKKHPGVEVVDLR</sequence>
<accession>A0ABP9FMR5</accession>
<feature type="chain" id="PRO_5046067880" evidence="2">
    <location>
        <begin position="30"/>
        <end position="234"/>
    </location>
</feature>
<proteinExistence type="predicted"/>
<organism evidence="3 4">
    <name type="scientific">Mucilaginibacter defluvii</name>
    <dbReference type="NCBI Taxonomy" id="1196019"/>
    <lineage>
        <taxon>Bacteria</taxon>
        <taxon>Pseudomonadati</taxon>
        <taxon>Bacteroidota</taxon>
        <taxon>Sphingobacteriia</taxon>
        <taxon>Sphingobacteriales</taxon>
        <taxon>Sphingobacteriaceae</taxon>
        <taxon>Mucilaginibacter</taxon>
    </lineage>
</organism>
<dbReference type="PANTHER" id="PTHR35869">
    <property type="entry name" value="OUTER-MEMBRANE LIPOPROTEIN CARRIER PROTEIN"/>
    <property type="match status" value="1"/>
</dbReference>
<reference evidence="4" key="1">
    <citation type="journal article" date="2019" name="Int. J. Syst. Evol. Microbiol.">
        <title>The Global Catalogue of Microorganisms (GCM) 10K type strain sequencing project: providing services to taxonomists for standard genome sequencing and annotation.</title>
        <authorList>
            <consortium name="The Broad Institute Genomics Platform"/>
            <consortium name="The Broad Institute Genome Sequencing Center for Infectious Disease"/>
            <person name="Wu L."/>
            <person name="Ma J."/>
        </authorList>
    </citation>
    <scope>NUCLEOTIDE SEQUENCE [LARGE SCALE GENOMIC DNA]</scope>
    <source>
        <strain evidence="4">JCM 18283</strain>
    </source>
</reference>
<evidence type="ECO:0000313" key="3">
    <source>
        <dbReference type="EMBL" id="GAA4907445.1"/>
    </source>
</evidence>
<evidence type="ECO:0000313" key="4">
    <source>
        <dbReference type="Proteomes" id="UP001501436"/>
    </source>
</evidence>
<comment type="caution">
    <text evidence="3">The sequence shown here is derived from an EMBL/GenBank/DDBJ whole genome shotgun (WGS) entry which is preliminary data.</text>
</comment>
<name>A0ABP9FMR5_9SPHI</name>
<dbReference type="InterPro" id="IPR029046">
    <property type="entry name" value="LolA/LolB/LppX"/>
</dbReference>
<evidence type="ECO:0000256" key="2">
    <source>
        <dbReference type="SAM" id="SignalP"/>
    </source>
</evidence>
<dbReference type="Pfam" id="PF03548">
    <property type="entry name" value="LolA"/>
    <property type="match status" value="1"/>
</dbReference>
<gene>
    <name evidence="3" type="ORF">GCM10023313_07850</name>
</gene>
<feature type="signal peptide" evidence="2">
    <location>
        <begin position="1"/>
        <end position="29"/>
    </location>
</feature>
<dbReference type="Gene3D" id="2.50.20.10">
    <property type="entry name" value="Lipoprotein localisation LolA/LolB/LppX"/>
    <property type="match status" value="1"/>
</dbReference>
<dbReference type="SUPFAM" id="SSF89392">
    <property type="entry name" value="Prokaryotic lipoproteins and lipoprotein localization factors"/>
    <property type="match status" value="1"/>
</dbReference>
<keyword evidence="1 2" id="KW-0732">Signal</keyword>
<protein>
    <submittedName>
        <fullName evidence="3">LolA-like putative outer membrane lipoprotein chaperone</fullName>
    </submittedName>
</protein>
<dbReference type="PANTHER" id="PTHR35869:SF1">
    <property type="entry name" value="OUTER-MEMBRANE LIPOPROTEIN CARRIER PROTEIN"/>
    <property type="match status" value="1"/>
</dbReference>
<evidence type="ECO:0000256" key="1">
    <source>
        <dbReference type="ARBA" id="ARBA00022729"/>
    </source>
</evidence>
<dbReference type="CDD" id="cd16325">
    <property type="entry name" value="LolA"/>
    <property type="match status" value="1"/>
</dbReference>
<dbReference type="InterPro" id="IPR004564">
    <property type="entry name" value="OM_lipoprot_carrier_LolA-like"/>
</dbReference>
<keyword evidence="4" id="KW-1185">Reference proteome</keyword>